<dbReference type="Gene3D" id="1.10.10.60">
    <property type="entry name" value="Homeodomain-like"/>
    <property type="match status" value="1"/>
</dbReference>
<name>A0A7S9D7A1_9BRAD</name>
<dbReference type="EMBL" id="CP061379">
    <property type="protein sequence ID" value="QPF91744.1"/>
    <property type="molecule type" value="Genomic_DNA"/>
</dbReference>
<dbReference type="AlphaFoldDB" id="A0A7S9D7A1"/>
<evidence type="ECO:0000259" key="5">
    <source>
        <dbReference type="PROSITE" id="PS01124"/>
    </source>
</evidence>
<dbReference type="PROSITE" id="PS01124">
    <property type="entry name" value="HTH_ARAC_FAMILY_2"/>
    <property type="match status" value="1"/>
</dbReference>
<accession>A0A7S9D7A1</accession>
<keyword evidence="7" id="KW-1185">Reference proteome</keyword>
<dbReference type="PROSITE" id="PS51257">
    <property type="entry name" value="PROKAR_LIPOPROTEIN"/>
    <property type="match status" value="1"/>
</dbReference>
<dbReference type="SMART" id="SM00342">
    <property type="entry name" value="HTH_ARAC"/>
    <property type="match status" value="1"/>
</dbReference>
<dbReference type="InterPro" id="IPR018060">
    <property type="entry name" value="HTH_AraC"/>
</dbReference>
<feature type="compositionally biased region" description="Low complexity" evidence="4">
    <location>
        <begin position="93"/>
        <end position="104"/>
    </location>
</feature>
<keyword evidence="1" id="KW-0805">Transcription regulation</keyword>
<evidence type="ECO:0000313" key="6">
    <source>
        <dbReference type="EMBL" id="QPF91744.1"/>
    </source>
</evidence>
<sequence length="356" mass="38561">MSFRRQKTSGLASDGAGSDNHVMAHFASSCVTKRQMSSLTSAPLKIAHDPPNIDHVPPRPAAKTCRQDLPPRPAAKTCCQDFGARPMGDKSRSAPSSTGTTAAAIRTEPDSVALEPIGDHRIIVHLSPATQSFCLATGDRCLRQSGDIDLVPSGAIGGFVAETPYQSLQIRLAPGMLDYAASRVGRTTGARLKPRHLLRNDRIVLLGQALESDVRAGSPGGPLFAENVGMALAVELLGMADDPPDQAVRLSDAQLQRVLTYIDENLDQPLAIDTLSREAGVSSSHLRTWFKAAMDITIHRYILRRRVEHARQLLLQGDRKLSVVALEAGFSHQSHLAKWMRRELGLSPGELRRGKN</sequence>
<proteinExistence type="predicted"/>
<dbReference type="PANTHER" id="PTHR46796:SF6">
    <property type="entry name" value="ARAC SUBFAMILY"/>
    <property type="match status" value="1"/>
</dbReference>
<evidence type="ECO:0000256" key="3">
    <source>
        <dbReference type="ARBA" id="ARBA00023163"/>
    </source>
</evidence>
<dbReference type="SUPFAM" id="SSF46689">
    <property type="entry name" value="Homeodomain-like"/>
    <property type="match status" value="2"/>
</dbReference>
<evidence type="ECO:0000256" key="4">
    <source>
        <dbReference type="SAM" id="MobiDB-lite"/>
    </source>
</evidence>
<dbReference type="GO" id="GO:0043565">
    <property type="term" value="F:sequence-specific DNA binding"/>
    <property type="evidence" value="ECO:0007669"/>
    <property type="project" value="InterPro"/>
</dbReference>
<keyword evidence="3" id="KW-0804">Transcription</keyword>
<dbReference type="GO" id="GO:0003700">
    <property type="term" value="F:DNA-binding transcription factor activity"/>
    <property type="evidence" value="ECO:0007669"/>
    <property type="project" value="InterPro"/>
</dbReference>
<evidence type="ECO:0000256" key="1">
    <source>
        <dbReference type="ARBA" id="ARBA00023015"/>
    </source>
</evidence>
<dbReference type="InterPro" id="IPR009057">
    <property type="entry name" value="Homeodomain-like_sf"/>
</dbReference>
<dbReference type="Proteomes" id="UP000594621">
    <property type="component" value="Chromosome"/>
</dbReference>
<feature type="region of interest" description="Disordered" evidence="4">
    <location>
        <begin position="48"/>
        <end position="70"/>
    </location>
</feature>
<keyword evidence="2" id="KW-0238">DNA-binding</keyword>
<feature type="region of interest" description="Disordered" evidence="4">
    <location>
        <begin position="83"/>
        <end position="107"/>
    </location>
</feature>
<evidence type="ECO:0000256" key="2">
    <source>
        <dbReference type="ARBA" id="ARBA00023125"/>
    </source>
</evidence>
<dbReference type="InterPro" id="IPR050204">
    <property type="entry name" value="AraC_XylS_family_regulators"/>
</dbReference>
<evidence type="ECO:0000313" key="7">
    <source>
        <dbReference type="Proteomes" id="UP000594621"/>
    </source>
</evidence>
<organism evidence="6 7">
    <name type="scientific">Bradyrhizobium commune</name>
    <dbReference type="NCBI Taxonomy" id="83627"/>
    <lineage>
        <taxon>Bacteria</taxon>
        <taxon>Pseudomonadati</taxon>
        <taxon>Pseudomonadota</taxon>
        <taxon>Alphaproteobacteria</taxon>
        <taxon>Hyphomicrobiales</taxon>
        <taxon>Nitrobacteraceae</taxon>
        <taxon>Bradyrhizobium</taxon>
    </lineage>
</organism>
<feature type="domain" description="HTH araC/xylS-type" evidence="5">
    <location>
        <begin position="256"/>
        <end position="354"/>
    </location>
</feature>
<dbReference type="Pfam" id="PF12833">
    <property type="entry name" value="HTH_18"/>
    <property type="match status" value="1"/>
</dbReference>
<dbReference type="PANTHER" id="PTHR46796">
    <property type="entry name" value="HTH-TYPE TRANSCRIPTIONAL ACTIVATOR RHAS-RELATED"/>
    <property type="match status" value="1"/>
</dbReference>
<dbReference type="KEGG" id="bcou:IC761_00110"/>
<gene>
    <name evidence="6" type="ORF">IC761_00110</name>
</gene>
<protein>
    <submittedName>
        <fullName evidence="6">Helix-turn-helix transcriptional regulator</fullName>
    </submittedName>
</protein>
<reference evidence="6 7" key="1">
    <citation type="submission" date="2020-09" db="EMBL/GenBank/DDBJ databases">
        <title>Complete genomes of bradyrhizobia occurring on native shrubby legumes in Australia.</title>
        <authorList>
            <person name="Lafay B."/>
        </authorList>
    </citation>
    <scope>NUCLEOTIDE SEQUENCE [LARGE SCALE GENOMIC DNA]</scope>
    <source>
        <strain evidence="6 7">BDV5040</strain>
    </source>
</reference>